<dbReference type="PANTHER" id="PTHR13696">
    <property type="entry name" value="P-LOOP CONTAINING NUCLEOSIDE TRIPHOSPHATE HYDROLASE"/>
    <property type="match status" value="1"/>
</dbReference>
<reference evidence="3" key="1">
    <citation type="submission" date="2011-02" db="EMBL/GenBank/DDBJ databases">
        <title>Complete sequence of Methanobacterium sp. AL-21.</title>
        <authorList>
            <consortium name="US DOE Joint Genome Institute"/>
            <person name="Lucas S."/>
            <person name="Copeland A."/>
            <person name="Lapidus A."/>
            <person name="Cheng J.-F."/>
            <person name="Goodwin L."/>
            <person name="Pitluck S."/>
            <person name="Chertkov O."/>
            <person name="Detter J.C."/>
            <person name="Han C."/>
            <person name="Tapia R."/>
            <person name="Land M."/>
            <person name="Hauser L."/>
            <person name="Kyrpides N."/>
            <person name="Ivanova N."/>
            <person name="Mikhailova N."/>
            <person name="Pagani I."/>
            <person name="Cadillo-Quiroz H."/>
            <person name="Imachi H."/>
            <person name="Zinder S."/>
            <person name="Liu W."/>
            <person name="Woyke T."/>
        </authorList>
    </citation>
    <scope>NUCLEOTIDE SEQUENCE [LARGE SCALE GENOMIC DNA]</scope>
    <source>
        <strain evidence="3">AL-21</strain>
    </source>
</reference>
<dbReference type="PANTHER" id="PTHR13696:SF52">
    <property type="entry name" value="PARA FAMILY PROTEIN CT_582"/>
    <property type="match status" value="1"/>
</dbReference>
<reference evidence="2 3" key="2">
    <citation type="journal article" date="2014" name="Int. J. Syst. Evol. Microbiol.">
        <title>Methanobacterium paludis sp. nov. and a novel strain of Methanobacterium lacus isolated from northern peatlands.</title>
        <authorList>
            <person name="Cadillo-Quiroz H."/>
            <person name="Brauer S.L."/>
            <person name="Goodson N."/>
            <person name="Yavitt J.B."/>
            <person name="Zinder S.H."/>
        </authorList>
    </citation>
    <scope>NUCLEOTIDE SEQUENCE [LARGE SCALE GENOMIC DNA]</scope>
    <source>
        <strain evidence="2 3">AL-21</strain>
    </source>
</reference>
<dbReference type="KEGG" id="mel:Metbo_1785"/>
<evidence type="ECO:0000259" key="1">
    <source>
        <dbReference type="Pfam" id="PF13614"/>
    </source>
</evidence>
<dbReference type="Gene3D" id="3.40.50.300">
    <property type="entry name" value="P-loop containing nucleotide triphosphate hydrolases"/>
    <property type="match status" value="1"/>
</dbReference>
<dbReference type="EMBL" id="CP002551">
    <property type="protein sequence ID" value="ADZ10007.1"/>
    <property type="molecule type" value="Genomic_DNA"/>
</dbReference>
<proteinExistence type="predicted"/>
<dbReference type="Pfam" id="PF13614">
    <property type="entry name" value="AAA_31"/>
    <property type="match status" value="1"/>
</dbReference>
<evidence type="ECO:0000313" key="2">
    <source>
        <dbReference type="EMBL" id="ADZ10007.1"/>
    </source>
</evidence>
<dbReference type="HOGENOM" id="CLU_037612_1_4_2"/>
<protein>
    <submittedName>
        <fullName evidence="2">Cobyrinic acid ac-diamide synthase</fullName>
    </submittedName>
</protein>
<dbReference type="FunFam" id="3.40.50.300:FF:000285">
    <property type="entry name" value="Sporulation initiation inhibitor Soj"/>
    <property type="match status" value="1"/>
</dbReference>
<name>F0TA57_METLA</name>
<dbReference type="eggNOG" id="arCOG00586">
    <property type="taxonomic scope" value="Archaea"/>
</dbReference>
<dbReference type="OrthoDB" id="36110at2157"/>
<gene>
    <name evidence="2" type="ordered locus">Metbo_1785</name>
</gene>
<sequence length="254" mass="27890">MVEVVAVLNQKGGSGKTTTAVNLAVGLALKGKKILLVDFDPQGNATTSLGLMKREMDNTMRDVLYGKCDIEEAVLETEHNGLSLIPANIKLSGIEAYLNAQTAPIAVLNNKLKNIKENYDYVFIDSPPTLNIIATNVLTASDSVLIPIQAEPFALEGMVDLLEVIDIVAEDLNSPTEIKGVLLTKFKPKTKLGREVKAEVQKYFEEELYSTEIPENIRVAEAPGYNKPVISYDPDCTGTKAYLKLTEEFLKRDE</sequence>
<evidence type="ECO:0000313" key="3">
    <source>
        <dbReference type="Proteomes" id="UP000007490"/>
    </source>
</evidence>
<dbReference type="InterPro" id="IPR025669">
    <property type="entry name" value="AAA_dom"/>
</dbReference>
<dbReference type="AlphaFoldDB" id="F0TA57"/>
<dbReference type="GeneID" id="10278242"/>
<dbReference type="Proteomes" id="UP000007490">
    <property type="component" value="Chromosome"/>
</dbReference>
<dbReference type="RefSeq" id="WP_013645358.1">
    <property type="nucleotide sequence ID" value="NC_015216.1"/>
</dbReference>
<dbReference type="SUPFAM" id="SSF52540">
    <property type="entry name" value="P-loop containing nucleoside triphosphate hydrolases"/>
    <property type="match status" value="1"/>
</dbReference>
<accession>F0TA57</accession>
<dbReference type="STRING" id="877455.Metbo_1785"/>
<dbReference type="CDD" id="cd02042">
    <property type="entry name" value="ParAB_family"/>
    <property type="match status" value="1"/>
</dbReference>
<dbReference type="InterPro" id="IPR050678">
    <property type="entry name" value="DNA_Partitioning_ATPase"/>
</dbReference>
<dbReference type="InterPro" id="IPR027417">
    <property type="entry name" value="P-loop_NTPase"/>
</dbReference>
<dbReference type="PIRSF" id="PIRSF009320">
    <property type="entry name" value="Nuc_binding_HP_1000"/>
    <property type="match status" value="1"/>
</dbReference>
<feature type="domain" description="AAA" evidence="1">
    <location>
        <begin position="3"/>
        <end position="175"/>
    </location>
</feature>
<keyword evidence="3" id="KW-1185">Reference proteome</keyword>
<organism evidence="2 3">
    <name type="scientific">Methanobacterium lacus (strain AL-21)</name>
    <dbReference type="NCBI Taxonomy" id="877455"/>
    <lineage>
        <taxon>Archaea</taxon>
        <taxon>Methanobacteriati</taxon>
        <taxon>Methanobacteriota</taxon>
        <taxon>Methanomada group</taxon>
        <taxon>Methanobacteria</taxon>
        <taxon>Methanobacteriales</taxon>
        <taxon>Methanobacteriaceae</taxon>
        <taxon>Methanobacterium</taxon>
    </lineage>
</organism>